<dbReference type="InterPro" id="IPR033453">
    <property type="entry name" value="Glyco_hydro_30_TIM-barrel"/>
</dbReference>
<comment type="similarity">
    <text evidence="1">Belongs to the glycosyl hydrolase 30 family.</text>
</comment>
<keyword evidence="2 4" id="KW-0732">Signal</keyword>
<dbReference type="OrthoDB" id="2160638at2759"/>
<evidence type="ECO:0000259" key="5">
    <source>
        <dbReference type="Pfam" id="PF02055"/>
    </source>
</evidence>
<proteinExistence type="inferred from homology"/>
<dbReference type="PANTHER" id="PTHR11069:SF23">
    <property type="entry name" value="LYSOSOMAL ACID GLUCOSYLCERAMIDASE"/>
    <property type="match status" value="1"/>
</dbReference>
<dbReference type="PANTHER" id="PTHR11069">
    <property type="entry name" value="GLUCOSYLCERAMIDASE"/>
    <property type="match status" value="1"/>
</dbReference>
<evidence type="ECO:0008006" key="9">
    <source>
        <dbReference type="Google" id="ProtNLM"/>
    </source>
</evidence>
<dbReference type="InterPro" id="IPR033452">
    <property type="entry name" value="GH30_C"/>
</dbReference>
<evidence type="ECO:0000313" key="7">
    <source>
        <dbReference type="EMBL" id="TNV79245.1"/>
    </source>
</evidence>
<gene>
    <name evidence="7" type="ORF">FGO68_gene1531</name>
</gene>
<accession>A0A8J8NRK9</accession>
<dbReference type="Proteomes" id="UP000785679">
    <property type="component" value="Unassembled WGS sequence"/>
</dbReference>
<dbReference type="PRINTS" id="PR00843">
    <property type="entry name" value="GLHYDRLASE30"/>
</dbReference>
<dbReference type="InterPro" id="IPR001139">
    <property type="entry name" value="Glyco_hydro_30"/>
</dbReference>
<evidence type="ECO:0000256" key="1">
    <source>
        <dbReference type="ARBA" id="ARBA00005382"/>
    </source>
</evidence>
<dbReference type="Gene3D" id="2.60.40.1180">
    <property type="entry name" value="Golgi alpha-mannosidase II"/>
    <property type="match status" value="1"/>
</dbReference>
<name>A0A8J8NRK9_HALGN</name>
<feature type="domain" description="Glycosyl hydrolase family 30 beta sandwich" evidence="6">
    <location>
        <begin position="415"/>
        <end position="475"/>
    </location>
</feature>
<protein>
    <recommendedName>
        <fullName evidence="9">Glucosylceramidase</fullName>
    </recommendedName>
</protein>
<reference evidence="7" key="1">
    <citation type="submission" date="2019-06" db="EMBL/GenBank/DDBJ databases">
        <authorList>
            <person name="Zheng W."/>
        </authorList>
    </citation>
    <scope>NUCLEOTIDE SEQUENCE</scope>
    <source>
        <strain evidence="7">QDHG01</strain>
    </source>
</reference>
<organism evidence="7 8">
    <name type="scientific">Halteria grandinella</name>
    <dbReference type="NCBI Taxonomy" id="5974"/>
    <lineage>
        <taxon>Eukaryota</taxon>
        <taxon>Sar</taxon>
        <taxon>Alveolata</taxon>
        <taxon>Ciliophora</taxon>
        <taxon>Intramacronucleata</taxon>
        <taxon>Spirotrichea</taxon>
        <taxon>Stichotrichia</taxon>
        <taxon>Sporadotrichida</taxon>
        <taxon>Halteriidae</taxon>
        <taxon>Halteria</taxon>
    </lineage>
</organism>
<dbReference type="GO" id="GO:0006680">
    <property type="term" value="P:glucosylceramide catabolic process"/>
    <property type="evidence" value="ECO:0007669"/>
    <property type="project" value="TreeGrafter"/>
</dbReference>
<dbReference type="SUPFAM" id="SSF51445">
    <property type="entry name" value="(Trans)glycosidases"/>
    <property type="match status" value="1"/>
</dbReference>
<keyword evidence="8" id="KW-1185">Reference proteome</keyword>
<feature type="signal peptide" evidence="4">
    <location>
        <begin position="1"/>
        <end position="19"/>
    </location>
</feature>
<dbReference type="Pfam" id="PF02055">
    <property type="entry name" value="Glyco_hydro_30"/>
    <property type="match status" value="1"/>
</dbReference>
<dbReference type="EMBL" id="RRYP01009175">
    <property type="protein sequence ID" value="TNV79245.1"/>
    <property type="molecule type" value="Genomic_DNA"/>
</dbReference>
<evidence type="ECO:0000313" key="8">
    <source>
        <dbReference type="Proteomes" id="UP000785679"/>
    </source>
</evidence>
<dbReference type="InterPro" id="IPR013780">
    <property type="entry name" value="Glyco_hydro_b"/>
</dbReference>
<comment type="caution">
    <text evidence="7">The sequence shown here is derived from an EMBL/GenBank/DDBJ whole genome shotgun (WGS) entry which is preliminary data.</text>
</comment>
<dbReference type="GO" id="GO:0016020">
    <property type="term" value="C:membrane"/>
    <property type="evidence" value="ECO:0007669"/>
    <property type="project" value="GOC"/>
</dbReference>
<evidence type="ECO:0000256" key="2">
    <source>
        <dbReference type="ARBA" id="ARBA00022729"/>
    </source>
</evidence>
<evidence type="ECO:0000259" key="6">
    <source>
        <dbReference type="Pfam" id="PF17189"/>
    </source>
</evidence>
<dbReference type="GO" id="GO:0004348">
    <property type="term" value="F:glucosylceramidase activity"/>
    <property type="evidence" value="ECO:0007669"/>
    <property type="project" value="InterPro"/>
</dbReference>
<feature type="domain" description="Glycosyl hydrolase family 30 TIM-barrel" evidence="5">
    <location>
        <begin position="75"/>
        <end position="411"/>
    </location>
</feature>
<dbReference type="AlphaFoldDB" id="A0A8J8NRK9"/>
<feature type="chain" id="PRO_5035322914" description="Glucosylceramidase" evidence="4">
    <location>
        <begin position="20"/>
        <end position="489"/>
    </location>
</feature>
<keyword evidence="3" id="KW-0378">Hydrolase</keyword>
<evidence type="ECO:0000256" key="3">
    <source>
        <dbReference type="ARBA" id="ARBA00022801"/>
    </source>
</evidence>
<dbReference type="Pfam" id="PF17189">
    <property type="entry name" value="Glyco_hydro_30C"/>
    <property type="match status" value="1"/>
</dbReference>
<sequence length="489" mass="53934">MKTLRTLLFSLSIAGHAISLSSAQGAGNTGFVTVLLTTGDKQSLLADQDPLLWYPSQNPQANFVIDTSKTYQTMEGAGASFTDSAAWLMKEKMDGAQRSALINDLFGNTGANLNYVRIPLSSCDISTDDFTSDDIEYPGTDPKLEQFKLNTNHSFSLPLLTAMRNANPNFRLVGSAWSAPGWMKVDNSGPVRKGLINGTLNSEYFDVYAAYLTKLINAYEIRDIPFDAITMQNEPAFTPDNYPGMNLTAEQEATLALAVGKAFQKKGLKTKILVHDHNWDIAYRAIRVLENDTARPYIYGVAFHCYGGDVSAQSTVKAAYPDKEIYFTECSGVFSSGTFSSNLMWNVNNLVIGNTRNWGRTIMFWSLALDQTGKPNVGGCQDCRGVVTINNVTGEVTKNEEYFTLAHFGRIVNKGAYRVDSTESYQSVRSVAYLNPDKTRGLILCNDANQAVSVSVSEGNRVFYYTMPANSVASFRWIDPNTKQTAFMQ</sequence>
<evidence type="ECO:0000256" key="4">
    <source>
        <dbReference type="SAM" id="SignalP"/>
    </source>
</evidence>
<dbReference type="Gene3D" id="3.20.20.80">
    <property type="entry name" value="Glycosidases"/>
    <property type="match status" value="1"/>
</dbReference>
<dbReference type="InterPro" id="IPR017853">
    <property type="entry name" value="GH"/>
</dbReference>